<dbReference type="GO" id="GO:0055052">
    <property type="term" value="C:ATP-binding cassette (ABC) transporter complex, substrate-binding subunit-containing"/>
    <property type="evidence" value="ECO:0007669"/>
    <property type="project" value="TreeGrafter"/>
</dbReference>
<keyword evidence="3" id="KW-0762">Sugar transport</keyword>
<dbReference type="GO" id="GO:0015768">
    <property type="term" value="P:maltose transport"/>
    <property type="evidence" value="ECO:0007669"/>
    <property type="project" value="TreeGrafter"/>
</dbReference>
<name>A0AA48GLG8_9BACT</name>
<keyword evidence="7" id="KW-1185">Reference proteome</keyword>
<dbReference type="NCBIfam" id="NF007011">
    <property type="entry name" value="PRK09474.1"/>
    <property type="match status" value="1"/>
</dbReference>
<feature type="chain" id="PRO_5041209106" evidence="5">
    <location>
        <begin position="30"/>
        <end position="400"/>
    </location>
</feature>
<feature type="signal peptide" evidence="5">
    <location>
        <begin position="1"/>
        <end position="29"/>
    </location>
</feature>
<gene>
    <name evidence="6" type="primary">malE</name>
    <name evidence="6" type="ORF">METEAL_11580</name>
</gene>
<evidence type="ECO:0000313" key="6">
    <source>
        <dbReference type="EMBL" id="BDU71984.1"/>
    </source>
</evidence>
<dbReference type="GO" id="GO:0015144">
    <property type="term" value="F:carbohydrate transmembrane transporter activity"/>
    <property type="evidence" value="ECO:0007669"/>
    <property type="project" value="InterPro"/>
</dbReference>
<dbReference type="AlphaFoldDB" id="A0AA48GLG8"/>
<dbReference type="PRINTS" id="PR00181">
    <property type="entry name" value="MALTOSEBP"/>
</dbReference>
<dbReference type="Gene3D" id="3.40.190.10">
    <property type="entry name" value="Periplasmic binding protein-like II"/>
    <property type="match status" value="2"/>
</dbReference>
<evidence type="ECO:0000256" key="1">
    <source>
        <dbReference type="ARBA" id="ARBA00008520"/>
    </source>
</evidence>
<evidence type="ECO:0000256" key="4">
    <source>
        <dbReference type="ARBA" id="ARBA00022729"/>
    </source>
</evidence>
<dbReference type="InterPro" id="IPR006060">
    <property type="entry name" value="Maltose/Cyclodextrin-bd"/>
</dbReference>
<dbReference type="RefSeq" id="WP_316414886.1">
    <property type="nucleotide sequence ID" value="NZ_AP027080.1"/>
</dbReference>
<organism evidence="6 7">
    <name type="scientific">Mesoterricola silvestris</name>
    <dbReference type="NCBI Taxonomy" id="2927979"/>
    <lineage>
        <taxon>Bacteria</taxon>
        <taxon>Pseudomonadati</taxon>
        <taxon>Acidobacteriota</taxon>
        <taxon>Holophagae</taxon>
        <taxon>Holophagales</taxon>
        <taxon>Holophagaceae</taxon>
        <taxon>Mesoterricola</taxon>
    </lineage>
</organism>
<dbReference type="InterPro" id="IPR006059">
    <property type="entry name" value="SBP"/>
</dbReference>
<dbReference type="GO" id="GO:0042956">
    <property type="term" value="P:maltodextrin transmembrane transport"/>
    <property type="evidence" value="ECO:0007669"/>
    <property type="project" value="TreeGrafter"/>
</dbReference>
<dbReference type="PANTHER" id="PTHR30061:SF50">
    <property type="entry name" value="MALTOSE_MALTODEXTRIN-BINDING PERIPLASMIC PROTEIN"/>
    <property type="match status" value="1"/>
</dbReference>
<dbReference type="EMBL" id="AP027080">
    <property type="protein sequence ID" value="BDU71984.1"/>
    <property type="molecule type" value="Genomic_DNA"/>
</dbReference>
<evidence type="ECO:0000256" key="5">
    <source>
        <dbReference type="SAM" id="SignalP"/>
    </source>
</evidence>
<comment type="similarity">
    <text evidence="1">Belongs to the bacterial solute-binding protein 1 family.</text>
</comment>
<keyword evidence="4 5" id="KW-0732">Signal</keyword>
<evidence type="ECO:0000256" key="3">
    <source>
        <dbReference type="ARBA" id="ARBA00022597"/>
    </source>
</evidence>
<dbReference type="Proteomes" id="UP001238179">
    <property type="component" value="Chromosome"/>
</dbReference>
<dbReference type="PANTHER" id="PTHR30061">
    <property type="entry name" value="MALTOSE-BINDING PERIPLASMIC PROTEIN"/>
    <property type="match status" value="1"/>
</dbReference>
<protein>
    <submittedName>
        <fullName evidence="6">Maltose ABC transporter substrate-binding protein MalE</fullName>
    </submittedName>
</protein>
<accession>A0AA48GLG8</accession>
<evidence type="ECO:0000256" key="2">
    <source>
        <dbReference type="ARBA" id="ARBA00022448"/>
    </source>
</evidence>
<evidence type="ECO:0000313" key="7">
    <source>
        <dbReference type="Proteomes" id="UP001238179"/>
    </source>
</evidence>
<dbReference type="KEGG" id="msil:METEAL_11580"/>
<keyword evidence="2" id="KW-0813">Transport</keyword>
<dbReference type="GO" id="GO:1901982">
    <property type="term" value="F:maltose binding"/>
    <property type="evidence" value="ECO:0007669"/>
    <property type="project" value="TreeGrafter"/>
</dbReference>
<dbReference type="SUPFAM" id="SSF53850">
    <property type="entry name" value="Periplasmic binding protein-like II"/>
    <property type="match status" value="1"/>
</dbReference>
<proteinExistence type="inferred from homology"/>
<reference evidence="7" key="1">
    <citation type="journal article" date="2023" name="Int. J. Syst. Evol. Microbiol.">
        <title>Mesoterricola silvestris gen. nov., sp. nov., Mesoterricola sediminis sp. nov., Geothrix oryzae sp. nov., Geothrix edaphica sp. nov., Geothrix rubra sp. nov., and Geothrix limicola sp. nov., six novel members of Acidobacteriota isolated from soils.</title>
        <authorList>
            <person name="Itoh H."/>
            <person name="Sugisawa Y."/>
            <person name="Mise K."/>
            <person name="Xu Z."/>
            <person name="Kuniyasu M."/>
            <person name="Ushijima N."/>
            <person name="Kawano K."/>
            <person name="Kobayashi E."/>
            <person name="Shiratori Y."/>
            <person name="Masuda Y."/>
            <person name="Senoo K."/>
        </authorList>
    </citation>
    <scope>NUCLEOTIDE SEQUENCE [LARGE SCALE GENOMIC DNA]</scope>
    <source>
        <strain evidence="7">W79</strain>
    </source>
</reference>
<sequence length="400" mass="43237">MSTQTKFARFATAAALVVAGGLCTALTAAAPKGPLTIWINGDKGYKGLQKVGDDFTKKTGIKVVVEHPEDAPGKFQQASSEGKGPDIWIWAHDRVGEWMAGGLLTEVRPNKKFKDGVVPMAWDAFTIQGKTWGYPLSIEAVGLIYNKNLVPVPPKTWDEVFAIEKKLKPQGKHAILWDYNNTYFTFPMLQANGGYAFKRRADGTYDETDTGVNNAGAIKGAALLDRLIKEEVMPPEAGYAEMEAQMAAGKIGMMISGAWAWENVAKAKINYGVAKLPSVDGKPSRPMVGVTGCMIPKASKNPAIAKEFIENWMLTPDGLKKINADVPLGAPANMAFFNQLKGDPRVQATMASAKDGIIMPNNPKMGRFWAAMLSALGSMTDGRRSPKEAMDAAAKRILAK</sequence>
<dbReference type="Pfam" id="PF01547">
    <property type="entry name" value="SBP_bac_1"/>
    <property type="match status" value="1"/>
</dbReference>